<organism evidence="4 5">
    <name type="scientific">Acorus calamus</name>
    <name type="common">Sweet flag</name>
    <dbReference type="NCBI Taxonomy" id="4465"/>
    <lineage>
        <taxon>Eukaryota</taxon>
        <taxon>Viridiplantae</taxon>
        <taxon>Streptophyta</taxon>
        <taxon>Embryophyta</taxon>
        <taxon>Tracheophyta</taxon>
        <taxon>Spermatophyta</taxon>
        <taxon>Magnoliopsida</taxon>
        <taxon>Liliopsida</taxon>
        <taxon>Acoraceae</taxon>
        <taxon>Acorus</taxon>
    </lineage>
</organism>
<protein>
    <submittedName>
        <fullName evidence="4">Alkaline/neutral invertase CINV2</fullName>
    </submittedName>
</protein>
<dbReference type="GO" id="GO:0005987">
    <property type="term" value="P:sucrose catabolic process"/>
    <property type="evidence" value="ECO:0007669"/>
    <property type="project" value="TreeGrafter"/>
</dbReference>
<evidence type="ECO:0000256" key="1">
    <source>
        <dbReference type="ARBA" id="ARBA00022801"/>
    </source>
</evidence>
<dbReference type="InterPro" id="IPR024746">
    <property type="entry name" value="Glyco_hydro_100"/>
</dbReference>
<accession>A0AAV9BZW3</accession>
<name>A0AAV9BZW3_ACOCL</name>
<keyword evidence="3" id="KW-0326">Glycosidase</keyword>
<gene>
    <name evidence="4" type="primary">CINV2</name>
    <name evidence="4" type="ORF">QJS10_CPB22g00695</name>
</gene>
<keyword evidence="1" id="KW-0378">Hydrolase</keyword>
<keyword evidence="2" id="KW-0119">Carbohydrate metabolism</keyword>
<dbReference type="Pfam" id="PF12899">
    <property type="entry name" value="Glyco_hydro_100"/>
    <property type="match status" value="1"/>
</dbReference>
<dbReference type="GO" id="GO:0033926">
    <property type="term" value="F:endo-alpha-N-acetylgalactosaminidase activity"/>
    <property type="evidence" value="ECO:0007669"/>
    <property type="project" value="InterPro"/>
</dbReference>
<reference evidence="4" key="1">
    <citation type="journal article" date="2023" name="Nat. Commun.">
        <title>Diploid and tetraploid genomes of Acorus and the evolution of monocots.</title>
        <authorList>
            <person name="Ma L."/>
            <person name="Liu K.W."/>
            <person name="Li Z."/>
            <person name="Hsiao Y.Y."/>
            <person name="Qi Y."/>
            <person name="Fu T."/>
            <person name="Tang G.D."/>
            <person name="Zhang D."/>
            <person name="Sun W.H."/>
            <person name="Liu D.K."/>
            <person name="Li Y."/>
            <person name="Chen G.Z."/>
            <person name="Liu X.D."/>
            <person name="Liao X.Y."/>
            <person name="Jiang Y.T."/>
            <person name="Yu X."/>
            <person name="Hao Y."/>
            <person name="Huang J."/>
            <person name="Zhao X.W."/>
            <person name="Ke S."/>
            <person name="Chen Y.Y."/>
            <person name="Wu W.L."/>
            <person name="Hsu J.L."/>
            <person name="Lin Y.F."/>
            <person name="Huang M.D."/>
            <person name="Li C.Y."/>
            <person name="Huang L."/>
            <person name="Wang Z.W."/>
            <person name="Zhao X."/>
            <person name="Zhong W.Y."/>
            <person name="Peng D.H."/>
            <person name="Ahmad S."/>
            <person name="Lan S."/>
            <person name="Zhang J.S."/>
            <person name="Tsai W.C."/>
            <person name="Van de Peer Y."/>
            <person name="Liu Z.J."/>
        </authorList>
    </citation>
    <scope>NUCLEOTIDE SEQUENCE</scope>
    <source>
        <strain evidence="4">CP</strain>
    </source>
</reference>
<evidence type="ECO:0000313" key="5">
    <source>
        <dbReference type="Proteomes" id="UP001180020"/>
    </source>
</evidence>
<evidence type="ECO:0000313" key="4">
    <source>
        <dbReference type="EMBL" id="KAK1281886.1"/>
    </source>
</evidence>
<dbReference type="EMBL" id="JAUJYO010000022">
    <property type="protein sequence ID" value="KAK1281886.1"/>
    <property type="molecule type" value="Genomic_DNA"/>
</dbReference>
<dbReference type="AlphaFoldDB" id="A0AAV9BZW3"/>
<reference evidence="4" key="2">
    <citation type="submission" date="2023-06" db="EMBL/GenBank/DDBJ databases">
        <authorList>
            <person name="Ma L."/>
            <person name="Liu K.-W."/>
            <person name="Li Z."/>
            <person name="Hsiao Y.-Y."/>
            <person name="Qi Y."/>
            <person name="Fu T."/>
            <person name="Tang G."/>
            <person name="Zhang D."/>
            <person name="Sun W.-H."/>
            <person name="Liu D.-K."/>
            <person name="Li Y."/>
            <person name="Chen G.-Z."/>
            <person name="Liu X.-D."/>
            <person name="Liao X.-Y."/>
            <person name="Jiang Y.-T."/>
            <person name="Yu X."/>
            <person name="Hao Y."/>
            <person name="Huang J."/>
            <person name="Zhao X.-W."/>
            <person name="Ke S."/>
            <person name="Chen Y.-Y."/>
            <person name="Wu W.-L."/>
            <person name="Hsu J.-L."/>
            <person name="Lin Y.-F."/>
            <person name="Huang M.-D."/>
            <person name="Li C.-Y."/>
            <person name="Huang L."/>
            <person name="Wang Z.-W."/>
            <person name="Zhao X."/>
            <person name="Zhong W.-Y."/>
            <person name="Peng D.-H."/>
            <person name="Ahmad S."/>
            <person name="Lan S."/>
            <person name="Zhang J.-S."/>
            <person name="Tsai W.-C."/>
            <person name="Van De Peer Y."/>
            <person name="Liu Z.-J."/>
        </authorList>
    </citation>
    <scope>NUCLEOTIDE SEQUENCE</scope>
    <source>
        <strain evidence="4">CP</strain>
        <tissue evidence="4">Leaves</tissue>
    </source>
</reference>
<dbReference type="PANTHER" id="PTHR31916:SF49">
    <property type="entry name" value="ALKALINE_NEUTRAL INVERTASE C, MITOCHONDRIAL"/>
    <property type="match status" value="1"/>
</dbReference>
<sequence>MSLSYTGSRRWISQKSEMTLKLRPSNPTKSWEKTVDCYSLGQGLMLASFKMRSVPLGGGNEAFEEILEPDCGETAIGRVALVDSESPLLCGRVRSD</sequence>
<evidence type="ECO:0000256" key="2">
    <source>
        <dbReference type="ARBA" id="ARBA00023277"/>
    </source>
</evidence>
<evidence type="ECO:0000256" key="3">
    <source>
        <dbReference type="ARBA" id="ARBA00023295"/>
    </source>
</evidence>
<keyword evidence="5" id="KW-1185">Reference proteome</keyword>
<dbReference type="GO" id="GO:0004575">
    <property type="term" value="F:sucrose alpha-glucosidase activity"/>
    <property type="evidence" value="ECO:0007669"/>
    <property type="project" value="TreeGrafter"/>
</dbReference>
<comment type="caution">
    <text evidence="4">The sequence shown here is derived from an EMBL/GenBank/DDBJ whole genome shotgun (WGS) entry which is preliminary data.</text>
</comment>
<dbReference type="GO" id="GO:0005739">
    <property type="term" value="C:mitochondrion"/>
    <property type="evidence" value="ECO:0007669"/>
    <property type="project" value="TreeGrafter"/>
</dbReference>
<dbReference type="PANTHER" id="PTHR31916">
    <property type="match status" value="1"/>
</dbReference>
<proteinExistence type="predicted"/>
<dbReference type="Proteomes" id="UP001180020">
    <property type="component" value="Unassembled WGS sequence"/>
</dbReference>